<feature type="region of interest" description="Disordered" evidence="1">
    <location>
        <begin position="133"/>
        <end position="154"/>
    </location>
</feature>
<evidence type="ECO:0000313" key="3">
    <source>
        <dbReference type="EMBL" id="MFI5677010.1"/>
    </source>
</evidence>
<evidence type="ECO:0000256" key="1">
    <source>
        <dbReference type="SAM" id="MobiDB-lite"/>
    </source>
</evidence>
<dbReference type="RefSeq" id="WP_398657700.1">
    <property type="nucleotide sequence ID" value="NZ_JBITDC010000007.1"/>
</dbReference>
<sequence>MSAHQYDEGHTVAGWTGFGIASLGTTVLGLGLCLVSAPLLAAGITIDVVALLTTWALHLTGWGKPPGRRSREQWGMRVRDTGARVGHPGCVGCRLAGRGVRRTAVGMTPAKSSEAAKSSVAAKAPEAAEQAAAASGVMPVSAGEAEPAAAPSGG</sequence>
<proteinExistence type="predicted"/>
<evidence type="ECO:0000313" key="4">
    <source>
        <dbReference type="Proteomes" id="UP001612415"/>
    </source>
</evidence>
<organism evidence="3 4">
    <name type="scientific">Streptomyces cellulosae</name>
    <dbReference type="NCBI Taxonomy" id="1968"/>
    <lineage>
        <taxon>Bacteria</taxon>
        <taxon>Bacillati</taxon>
        <taxon>Actinomycetota</taxon>
        <taxon>Actinomycetes</taxon>
        <taxon>Kitasatosporales</taxon>
        <taxon>Streptomycetaceae</taxon>
        <taxon>Streptomyces</taxon>
    </lineage>
</organism>
<keyword evidence="2" id="KW-0472">Membrane</keyword>
<protein>
    <submittedName>
        <fullName evidence="3">HGxxPAAW family protein</fullName>
    </submittedName>
</protein>
<gene>
    <name evidence="3" type="ORF">ACIA8P_20425</name>
</gene>
<keyword evidence="2" id="KW-0812">Transmembrane</keyword>
<feature type="transmembrane region" description="Helical" evidence="2">
    <location>
        <begin position="12"/>
        <end position="32"/>
    </location>
</feature>
<dbReference type="Proteomes" id="UP001612415">
    <property type="component" value="Unassembled WGS sequence"/>
</dbReference>
<feature type="transmembrane region" description="Helical" evidence="2">
    <location>
        <begin position="38"/>
        <end position="61"/>
    </location>
</feature>
<dbReference type="EMBL" id="JBITDC010000007">
    <property type="protein sequence ID" value="MFI5677010.1"/>
    <property type="molecule type" value="Genomic_DNA"/>
</dbReference>
<keyword evidence="2" id="KW-1133">Transmembrane helix</keyword>
<name>A0ABW7Y3S8_STRCE</name>
<comment type="caution">
    <text evidence="3">The sequence shown here is derived from an EMBL/GenBank/DDBJ whole genome shotgun (WGS) entry which is preliminary data.</text>
</comment>
<accession>A0ABW7Y3S8</accession>
<evidence type="ECO:0000256" key="2">
    <source>
        <dbReference type="SAM" id="Phobius"/>
    </source>
</evidence>
<reference evidence="3 4" key="1">
    <citation type="submission" date="2024-10" db="EMBL/GenBank/DDBJ databases">
        <title>The Natural Products Discovery Center: Release of the First 8490 Sequenced Strains for Exploring Actinobacteria Biosynthetic Diversity.</title>
        <authorList>
            <person name="Kalkreuter E."/>
            <person name="Kautsar S.A."/>
            <person name="Yang D."/>
            <person name="Bader C.D."/>
            <person name="Teijaro C.N."/>
            <person name="Fluegel L."/>
            <person name="Davis C.M."/>
            <person name="Simpson J.R."/>
            <person name="Lauterbach L."/>
            <person name="Steele A.D."/>
            <person name="Gui C."/>
            <person name="Meng S."/>
            <person name="Li G."/>
            <person name="Viehrig K."/>
            <person name="Ye F."/>
            <person name="Su P."/>
            <person name="Kiefer A.F."/>
            <person name="Nichols A."/>
            <person name="Cepeda A.J."/>
            <person name="Yan W."/>
            <person name="Fan B."/>
            <person name="Jiang Y."/>
            <person name="Adhikari A."/>
            <person name="Zheng C.-J."/>
            <person name="Schuster L."/>
            <person name="Cowan T.M."/>
            <person name="Smanski M.J."/>
            <person name="Chevrette M.G."/>
            <person name="De Carvalho L.P.S."/>
            <person name="Shen B."/>
        </authorList>
    </citation>
    <scope>NUCLEOTIDE SEQUENCE [LARGE SCALE GENOMIC DNA]</scope>
    <source>
        <strain evidence="3 4">NPDC051599</strain>
    </source>
</reference>
<keyword evidence="4" id="KW-1185">Reference proteome</keyword>
<dbReference type="NCBIfam" id="NF041681">
    <property type="entry name" value="HGxxPAAW"/>
    <property type="match status" value="1"/>
</dbReference>